<dbReference type="EMBL" id="CM047592">
    <property type="protein sequence ID" value="KAI9918156.1"/>
    <property type="molecule type" value="Genomic_DNA"/>
</dbReference>
<protein>
    <submittedName>
        <fullName evidence="1">Uncharacterized protein</fullName>
    </submittedName>
</protein>
<accession>A0ACC0WKA7</accession>
<reference evidence="1 2" key="1">
    <citation type="journal article" date="2022" name="bioRxiv">
        <title>The genome of the oomycete Peronosclerospora sorghi, a cosmopolitan pathogen of maize and sorghum, is inflated with dispersed pseudogenes.</title>
        <authorList>
            <person name="Fletcher K."/>
            <person name="Martin F."/>
            <person name="Isakeit T."/>
            <person name="Cavanaugh K."/>
            <person name="Magill C."/>
            <person name="Michelmore R."/>
        </authorList>
    </citation>
    <scope>NUCLEOTIDE SEQUENCE [LARGE SCALE GENOMIC DNA]</scope>
    <source>
        <strain evidence="1">P6</strain>
    </source>
</reference>
<dbReference type="Proteomes" id="UP001163321">
    <property type="component" value="Chromosome 13"/>
</dbReference>
<keyword evidence="2" id="KW-1185">Reference proteome</keyword>
<sequence>MGEATAVMPPPVPLVSSPPATSLASSPATTSTGTRSGRKLREKVVNEIKNVRGRKSPRHRDKVSYLRATPPPPLELSEDGDDDDDEAVHAVGKAKGCSICERSFTVFRAKHTCKLCAQKICDDCSKNRMKLHRRLERKKGSRLCDPCARNYMHTENGSGEDATGASPDTIGPSPDTTSGGTEATLTRNARDGAKNPPGHSSVPAVKSLMHAQGKTSGSGSNATRKGETKVPKSKTRTPQVEECVHTSHLRMRHWLSLLVVALLVTLRVIYFNRRSSVERSADVMDSVDQELAEPPYSFLERALDSLLSMRTLGTYLLGLVVFDEISRLQHGKKGMKSWTPRARRRRRVSRSNGQRRRTHSSVSDTSKPDATGSSAPSSPHASLDDDLEVSVMEQNNDNESCTVDMLSVALEQGQANRAPDGKLSLACFVASCSVICGFLDVFGRATSFAGSTVGAYFTSIDQNIEAWPEPPSSSTWKEQSVKAVIQHEVELGVADVGGKKKPSCSRCLLRLLWFIQFVEACIRLTLLDSTDDNCYNGASKAYEETLGKRHPWLVRKGVNTALGSIPTRSHILSKLHVGEGDAIDPLRKVQVELVRIIAELQLVFEEHKLTDLK</sequence>
<organism evidence="1 2">
    <name type="scientific">Peronosclerospora sorghi</name>
    <dbReference type="NCBI Taxonomy" id="230839"/>
    <lineage>
        <taxon>Eukaryota</taxon>
        <taxon>Sar</taxon>
        <taxon>Stramenopiles</taxon>
        <taxon>Oomycota</taxon>
        <taxon>Peronosporomycetes</taxon>
        <taxon>Peronosporales</taxon>
        <taxon>Peronosporaceae</taxon>
        <taxon>Peronosclerospora</taxon>
    </lineage>
</organism>
<proteinExistence type="predicted"/>
<name>A0ACC0WKA7_9STRA</name>
<gene>
    <name evidence="1" type="ORF">PsorP6_012379</name>
</gene>
<comment type="caution">
    <text evidence="1">The sequence shown here is derived from an EMBL/GenBank/DDBJ whole genome shotgun (WGS) entry which is preliminary data.</text>
</comment>
<evidence type="ECO:0000313" key="2">
    <source>
        <dbReference type="Proteomes" id="UP001163321"/>
    </source>
</evidence>
<evidence type="ECO:0000313" key="1">
    <source>
        <dbReference type="EMBL" id="KAI9918156.1"/>
    </source>
</evidence>